<keyword evidence="1" id="KW-0732">Signal</keyword>
<accession>A0A0B7H5D0</accession>
<dbReference type="eggNOG" id="COG2220">
    <property type="taxonomic scope" value="Bacteria"/>
</dbReference>
<feature type="signal peptide" evidence="1">
    <location>
        <begin position="1"/>
        <end position="18"/>
    </location>
</feature>
<dbReference type="Pfam" id="PF13483">
    <property type="entry name" value="Lactamase_B_3"/>
    <property type="match status" value="1"/>
</dbReference>
<keyword evidence="3" id="KW-1185">Reference proteome</keyword>
<dbReference type="RefSeq" id="WP_041991069.1">
    <property type="nucleotide sequence ID" value="NZ_CDOD01000009.1"/>
</dbReference>
<protein>
    <recommendedName>
        <fullName evidence="4">Metal-dependent hydrolase</fullName>
    </recommendedName>
</protein>
<dbReference type="EMBL" id="CDOD01000009">
    <property type="protein sequence ID" value="CEN33709.1"/>
    <property type="molecule type" value="Genomic_DNA"/>
</dbReference>
<evidence type="ECO:0000313" key="2">
    <source>
        <dbReference type="EMBL" id="CEN33709.1"/>
    </source>
</evidence>
<feature type="chain" id="PRO_5002128744" description="Metal-dependent hydrolase" evidence="1">
    <location>
        <begin position="19"/>
        <end position="243"/>
    </location>
</feature>
<dbReference type="PANTHER" id="PTHR43546">
    <property type="entry name" value="UPF0173 METAL-DEPENDENT HYDROLASE MJ1163-RELATED"/>
    <property type="match status" value="1"/>
</dbReference>
<organism evidence="2 3">
    <name type="scientific">Capnocytophaga cynodegmi</name>
    <dbReference type="NCBI Taxonomy" id="28189"/>
    <lineage>
        <taxon>Bacteria</taxon>
        <taxon>Pseudomonadati</taxon>
        <taxon>Bacteroidota</taxon>
        <taxon>Flavobacteriia</taxon>
        <taxon>Flavobacteriales</taxon>
        <taxon>Flavobacteriaceae</taxon>
        <taxon>Capnocytophaga</taxon>
    </lineage>
</organism>
<reference evidence="3" key="1">
    <citation type="submission" date="2015-01" db="EMBL/GenBank/DDBJ databases">
        <authorList>
            <person name="MANFREDI Pablo"/>
        </authorList>
    </citation>
    <scope>NUCLEOTIDE SEQUENCE [LARGE SCALE GENOMIC DNA]</scope>
    <source>
        <strain evidence="3">Ccyn2B</strain>
    </source>
</reference>
<evidence type="ECO:0000256" key="1">
    <source>
        <dbReference type="SAM" id="SignalP"/>
    </source>
</evidence>
<dbReference type="InterPro" id="IPR036866">
    <property type="entry name" value="RibonucZ/Hydroxyglut_hydro"/>
</dbReference>
<dbReference type="AlphaFoldDB" id="A0A0B7H5D0"/>
<dbReference type="InterPro" id="IPR050114">
    <property type="entry name" value="UPF0173_UPF0282_UlaG_hydrolase"/>
</dbReference>
<evidence type="ECO:0008006" key="4">
    <source>
        <dbReference type="Google" id="ProtNLM"/>
    </source>
</evidence>
<sequence>MNKIIVAFIFFWCVGMSAQNYVSDTFSTKNGKQVTITFIKHGSLAINYENVYFQIDPVENYQNHTTDYSRFPKADFILVTHEHHDHFDPKTIASLEKEKTKIILNESCQNKLGRGIAMKNGEKRSLMKNVTIEAVPAYNTTIGREKFHPQGRDNGYILTFDGLRIYVAGDTEDIPEMANLSNIDIAFLPVNQPYTMTLEQAEKAAKMVQPKIFYPYHFNETPVSELIEKLKNTPIEVRIRQMN</sequence>
<dbReference type="Gene3D" id="3.60.15.10">
    <property type="entry name" value="Ribonuclease Z/Hydroxyacylglutathione hydrolase-like"/>
    <property type="match status" value="1"/>
</dbReference>
<name>A0A0B7H5D0_9FLAO</name>
<dbReference type="SUPFAM" id="SSF56281">
    <property type="entry name" value="Metallo-hydrolase/oxidoreductase"/>
    <property type="match status" value="1"/>
</dbReference>
<evidence type="ECO:0000313" key="3">
    <source>
        <dbReference type="Proteomes" id="UP000038055"/>
    </source>
</evidence>
<proteinExistence type="predicted"/>
<gene>
    <name evidence="2" type="ORF">CCYN2B_170099</name>
</gene>
<dbReference type="Proteomes" id="UP000038055">
    <property type="component" value="Unassembled WGS sequence"/>
</dbReference>
<dbReference type="PANTHER" id="PTHR43546:SF3">
    <property type="entry name" value="UPF0173 METAL-DEPENDENT HYDROLASE MJ1163"/>
    <property type="match status" value="1"/>
</dbReference>